<evidence type="ECO:0000313" key="2">
    <source>
        <dbReference type="EMBL" id="PIC50661.1"/>
    </source>
</evidence>
<evidence type="ECO:0000313" key="3">
    <source>
        <dbReference type="Proteomes" id="UP000230233"/>
    </source>
</evidence>
<protein>
    <submittedName>
        <fullName evidence="2">Uncharacterized protein</fullName>
    </submittedName>
</protein>
<dbReference type="PANTHER" id="PTHR31379">
    <property type="entry name" value="F-BOX C PROTEIN-RELATED-RELATED"/>
    <property type="match status" value="1"/>
</dbReference>
<sequence>MSSTIPDADMKLSYDCLKCVIQKFEIHFRFRLAERLPKISLAEKAAPLHISELSITREGFELNGTEYRLGVIRHAREGPTPDRIKSENKRGGCPRDIDRFGFKKPFLPEPVNFNGMIIQGHDPERELNDNPELVEARVVNAKNRLTSLEREKRELENSQDDLVVANPENVLDRRGRRRNPLVSRESRLRRINENIRDTKTRLEIDELNMRSYQCKRDNLPSPFNMFIQLTKTSSDGTVHIERFDYDKSLKEAWEYLIRKLFGNRQLVTKIKLLSFFASRGEELVVGLPDDIKFDVQELRASCNLPEILQRVEAMLEHPDRPFTRLELDGLLLEDTQNPKIRDADVLVLHNNFIVDYVALCSELPNKKIVMTTRLEMHPGQYAMIVENLINTKGTLGTCYEFTKIEQGEARFALGFIAGRFENAVVGERLITIPLPNQLQLDISCTPSLNPFQQFYQFYPGFLFYTIRMEVVQNLIN</sequence>
<proteinExistence type="predicted"/>
<gene>
    <name evidence="2" type="primary">Cnig_chr_I.g148</name>
    <name evidence="2" type="ORF">B9Z55_000148</name>
</gene>
<name>A0A2G5VG39_9PELO</name>
<comment type="caution">
    <text evidence="2">The sequence shown here is derived from an EMBL/GenBank/DDBJ whole genome shotgun (WGS) entry which is preliminary data.</text>
</comment>
<dbReference type="OrthoDB" id="5910927at2759"/>
<keyword evidence="1" id="KW-0175">Coiled coil</keyword>
<organism evidence="2 3">
    <name type="scientific">Caenorhabditis nigoni</name>
    <dbReference type="NCBI Taxonomy" id="1611254"/>
    <lineage>
        <taxon>Eukaryota</taxon>
        <taxon>Metazoa</taxon>
        <taxon>Ecdysozoa</taxon>
        <taxon>Nematoda</taxon>
        <taxon>Chromadorea</taxon>
        <taxon>Rhabditida</taxon>
        <taxon>Rhabditina</taxon>
        <taxon>Rhabditomorpha</taxon>
        <taxon>Rhabditoidea</taxon>
        <taxon>Rhabditidae</taxon>
        <taxon>Peloderinae</taxon>
        <taxon>Caenorhabditis</taxon>
    </lineage>
</organism>
<dbReference type="EMBL" id="PDUG01000001">
    <property type="protein sequence ID" value="PIC50661.1"/>
    <property type="molecule type" value="Genomic_DNA"/>
</dbReference>
<dbReference type="InterPro" id="IPR021942">
    <property type="entry name" value="DUF3557"/>
</dbReference>
<feature type="coiled-coil region" evidence="1">
    <location>
        <begin position="138"/>
        <end position="165"/>
    </location>
</feature>
<evidence type="ECO:0000256" key="1">
    <source>
        <dbReference type="SAM" id="Coils"/>
    </source>
</evidence>
<accession>A0A2G5VG39</accession>
<reference evidence="3" key="1">
    <citation type="submission" date="2017-10" db="EMBL/GenBank/DDBJ databases">
        <title>Rapid genome shrinkage in a self-fertile nematode reveals novel sperm competition proteins.</title>
        <authorList>
            <person name="Yin D."/>
            <person name="Schwarz E.M."/>
            <person name="Thomas C.G."/>
            <person name="Felde R.L."/>
            <person name="Korf I.F."/>
            <person name="Cutter A.D."/>
            <person name="Schartner C.M."/>
            <person name="Ralston E.J."/>
            <person name="Meyer B.J."/>
            <person name="Haag E.S."/>
        </authorList>
    </citation>
    <scope>NUCLEOTIDE SEQUENCE [LARGE SCALE GENOMIC DNA]</scope>
    <source>
        <strain evidence="3">JU1422</strain>
    </source>
</reference>
<dbReference type="Pfam" id="PF12078">
    <property type="entry name" value="DUF3557"/>
    <property type="match status" value="1"/>
</dbReference>
<dbReference type="Proteomes" id="UP000230233">
    <property type="component" value="Chromosome I"/>
</dbReference>
<dbReference type="AlphaFoldDB" id="A0A2G5VG39"/>
<dbReference type="PANTHER" id="PTHR31379:SF1">
    <property type="entry name" value="F-BOX C PROTEIN-RELATED"/>
    <property type="match status" value="1"/>
</dbReference>
<keyword evidence="3" id="KW-1185">Reference proteome</keyword>